<evidence type="ECO:0000313" key="8">
    <source>
        <dbReference type="EMBL" id="KIP02010.1"/>
    </source>
</evidence>
<dbReference type="GO" id="GO:0045493">
    <property type="term" value="P:xylan catabolic process"/>
    <property type="evidence" value="ECO:0007669"/>
    <property type="project" value="UniProtKB-KW"/>
</dbReference>
<dbReference type="InterPro" id="IPR011118">
    <property type="entry name" value="Tannase/feruloyl_esterase"/>
</dbReference>
<evidence type="ECO:0000256" key="7">
    <source>
        <dbReference type="RuleBase" id="RU361238"/>
    </source>
</evidence>
<keyword evidence="4 7" id="KW-0378">Hydrolase</keyword>
<dbReference type="Proteomes" id="UP000053257">
    <property type="component" value="Unassembled WGS sequence"/>
</dbReference>
<evidence type="ECO:0000256" key="5">
    <source>
        <dbReference type="ARBA" id="ARBA00023157"/>
    </source>
</evidence>
<comment type="similarity">
    <text evidence="7">Belongs to the tannase family.</text>
</comment>
<dbReference type="EC" id="3.1.1.-" evidence="7"/>
<dbReference type="Pfam" id="PF07519">
    <property type="entry name" value="Tannase"/>
    <property type="match status" value="1"/>
</dbReference>
<accession>A0A0C3S2T8</accession>
<proteinExistence type="inferred from homology"/>
<dbReference type="PANTHER" id="PTHR33938">
    <property type="entry name" value="FERULOYL ESTERASE B-RELATED"/>
    <property type="match status" value="1"/>
</dbReference>
<keyword evidence="3" id="KW-0732">Signal</keyword>
<dbReference type="OrthoDB" id="3039123at2759"/>
<keyword evidence="2" id="KW-0624">Polysaccharide degradation</keyword>
<protein>
    <recommendedName>
        <fullName evidence="7">Carboxylic ester hydrolase</fullName>
        <ecNumber evidence="7">3.1.1.-</ecNumber>
    </recommendedName>
</protein>
<keyword evidence="2" id="KW-0119">Carbohydrate metabolism</keyword>
<name>A0A0C3S2T8_PHLG1</name>
<evidence type="ECO:0000256" key="4">
    <source>
        <dbReference type="ARBA" id="ARBA00022801"/>
    </source>
</evidence>
<keyword evidence="2" id="KW-0858">Xylan degradation</keyword>
<dbReference type="HOGENOM" id="CLU_014819_1_1_1"/>
<reference evidence="8 9" key="1">
    <citation type="journal article" date="2014" name="PLoS Genet.">
        <title>Analysis of the Phlebiopsis gigantea genome, transcriptome and secretome provides insight into its pioneer colonization strategies of wood.</title>
        <authorList>
            <person name="Hori C."/>
            <person name="Ishida T."/>
            <person name="Igarashi K."/>
            <person name="Samejima M."/>
            <person name="Suzuki H."/>
            <person name="Master E."/>
            <person name="Ferreira P."/>
            <person name="Ruiz-Duenas F.J."/>
            <person name="Held B."/>
            <person name="Canessa P."/>
            <person name="Larrondo L.F."/>
            <person name="Schmoll M."/>
            <person name="Druzhinina I.S."/>
            <person name="Kubicek C.P."/>
            <person name="Gaskell J.A."/>
            <person name="Kersten P."/>
            <person name="St John F."/>
            <person name="Glasner J."/>
            <person name="Sabat G."/>
            <person name="Splinter BonDurant S."/>
            <person name="Syed K."/>
            <person name="Yadav J."/>
            <person name="Mgbeahuruike A.C."/>
            <person name="Kovalchuk A."/>
            <person name="Asiegbu F.O."/>
            <person name="Lackner G."/>
            <person name="Hoffmeister D."/>
            <person name="Rencoret J."/>
            <person name="Gutierrez A."/>
            <person name="Sun H."/>
            <person name="Lindquist E."/>
            <person name="Barry K."/>
            <person name="Riley R."/>
            <person name="Grigoriev I.V."/>
            <person name="Henrissat B."/>
            <person name="Kues U."/>
            <person name="Berka R.M."/>
            <person name="Martinez A.T."/>
            <person name="Covert S.F."/>
            <person name="Blanchette R.A."/>
            <person name="Cullen D."/>
        </authorList>
    </citation>
    <scope>NUCLEOTIDE SEQUENCE [LARGE SCALE GENOMIC DNA]</scope>
    <source>
        <strain evidence="8 9">11061_1 CR5-6</strain>
    </source>
</reference>
<gene>
    <name evidence="8" type="ORF">PHLGIDRAFT_26753</name>
</gene>
<dbReference type="EMBL" id="KN840713">
    <property type="protein sequence ID" value="KIP02010.1"/>
    <property type="molecule type" value="Genomic_DNA"/>
</dbReference>
<evidence type="ECO:0000256" key="1">
    <source>
        <dbReference type="ARBA" id="ARBA00022487"/>
    </source>
</evidence>
<keyword evidence="9" id="KW-1185">Reference proteome</keyword>
<evidence type="ECO:0000256" key="3">
    <source>
        <dbReference type="ARBA" id="ARBA00022729"/>
    </source>
</evidence>
<dbReference type="STRING" id="745531.A0A0C3S2T8"/>
<sequence length="500" mass="54598">MERAGKRGRNSNTNVRLNATTHFAANASISLTTPQSSLVASDLPAFCRLQLAITTNTTAGSTALAEVWLPDAWNGRSMTVGNGGFSGGIAGISTDTGHESTTLDGTWGGPHNDNAITDWGGRAFRLTVINGKDIIQRYYGQHISKSYYAGCSSGVLKEIQEFPDDFDGVIIGSPANWWTHLMGWELHMNLLVQPETSERFIPANVWTDIIAPEVLNQCDALDGLTDGIINDPRMCSFRPETLTCRPGQNRSTCLTTPQIIALRRIYSDYFEANQTYIFGSYYPGGETGFFNGLVGNTTFQIAENYFQFFALNDTNFTVFDYGPEVLRIADEINPGQANAINPDLRAFAGPSHNGKAIHYVGWADQLISPGNSLHYYETVHTFMTEHTNLNIDDFYRLFTVSGMQHWYVSAHGGSGASSFGAPNDPISAISNDPQHNVVSAIVRWVEEDIAPDNFTGVHFKNGNAAGGAQFTRPICKYPLSPHFVGGDPNSATSFICALLT</sequence>
<dbReference type="GO" id="GO:0030600">
    <property type="term" value="F:feruloyl esterase activity"/>
    <property type="evidence" value="ECO:0007669"/>
    <property type="project" value="UniProtKB-EC"/>
</dbReference>
<evidence type="ECO:0000256" key="2">
    <source>
        <dbReference type="ARBA" id="ARBA00022651"/>
    </source>
</evidence>
<keyword evidence="1" id="KW-0719">Serine esterase</keyword>
<keyword evidence="5" id="KW-1015">Disulfide bond</keyword>
<organism evidence="8 9">
    <name type="scientific">Phlebiopsis gigantea (strain 11061_1 CR5-6)</name>
    <name type="common">White-rot fungus</name>
    <name type="synonym">Peniophora gigantea</name>
    <dbReference type="NCBI Taxonomy" id="745531"/>
    <lineage>
        <taxon>Eukaryota</taxon>
        <taxon>Fungi</taxon>
        <taxon>Dikarya</taxon>
        <taxon>Basidiomycota</taxon>
        <taxon>Agaricomycotina</taxon>
        <taxon>Agaricomycetes</taxon>
        <taxon>Polyporales</taxon>
        <taxon>Phanerochaetaceae</taxon>
        <taxon>Phlebiopsis</taxon>
    </lineage>
</organism>
<evidence type="ECO:0000313" key="9">
    <source>
        <dbReference type="Proteomes" id="UP000053257"/>
    </source>
</evidence>
<comment type="catalytic activity">
    <reaction evidence="6">
        <text>feruloyl-polysaccharide + H2O = ferulate + polysaccharide.</text>
        <dbReference type="EC" id="3.1.1.73"/>
    </reaction>
</comment>
<dbReference type="AlphaFoldDB" id="A0A0C3S2T8"/>
<evidence type="ECO:0000256" key="6">
    <source>
        <dbReference type="ARBA" id="ARBA00034075"/>
    </source>
</evidence>
<dbReference type="PANTHER" id="PTHR33938:SF15">
    <property type="entry name" value="FERULOYL ESTERASE B-RELATED"/>
    <property type="match status" value="1"/>
</dbReference>